<sequence length="57" mass="6197">QWAPETRTVRVPVTTVRMANEEITSRVALSGPPLGGLAKLNNDPPRAGWQAADSTRR</sequence>
<organism evidence="2">
    <name type="scientific">marine sediment metagenome</name>
    <dbReference type="NCBI Taxonomy" id="412755"/>
    <lineage>
        <taxon>unclassified sequences</taxon>
        <taxon>metagenomes</taxon>
        <taxon>ecological metagenomes</taxon>
    </lineage>
</organism>
<proteinExistence type="predicted"/>
<protein>
    <submittedName>
        <fullName evidence="2">Uncharacterized protein</fullName>
    </submittedName>
</protein>
<gene>
    <name evidence="2" type="ORF">S01H1_30449</name>
</gene>
<name>X0TWP1_9ZZZZ</name>
<evidence type="ECO:0000313" key="2">
    <source>
        <dbReference type="EMBL" id="GAF97699.1"/>
    </source>
</evidence>
<dbReference type="AlphaFoldDB" id="X0TWP1"/>
<reference evidence="2" key="1">
    <citation type="journal article" date="2014" name="Front. Microbiol.">
        <title>High frequency of phylogenetically diverse reductive dehalogenase-homologous genes in deep subseafloor sedimentary metagenomes.</title>
        <authorList>
            <person name="Kawai M."/>
            <person name="Futagami T."/>
            <person name="Toyoda A."/>
            <person name="Takaki Y."/>
            <person name="Nishi S."/>
            <person name="Hori S."/>
            <person name="Arai W."/>
            <person name="Tsubouchi T."/>
            <person name="Morono Y."/>
            <person name="Uchiyama I."/>
            <person name="Ito T."/>
            <person name="Fujiyama A."/>
            <person name="Inagaki F."/>
            <person name="Takami H."/>
        </authorList>
    </citation>
    <scope>NUCLEOTIDE SEQUENCE</scope>
    <source>
        <strain evidence="2">Expedition CK06-06</strain>
    </source>
</reference>
<feature type="region of interest" description="Disordered" evidence="1">
    <location>
        <begin position="27"/>
        <end position="57"/>
    </location>
</feature>
<dbReference type="EMBL" id="BARS01018739">
    <property type="protein sequence ID" value="GAF97699.1"/>
    <property type="molecule type" value="Genomic_DNA"/>
</dbReference>
<accession>X0TWP1</accession>
<comment type="caution">
    <text evidence="2">The sequence shown here is derived from an EMBL/GenBank/DDBJ whole genome shotgun (WGS) entry which is preliminary data.</text>
</comment>
<evidence type="ECO:0000256" key="1">
    <source>
        <dbReference type="SAM" id="MobiDB-lite"/>
    </source>
</evidence>
<feature type="non-terminal residue" evidence="2">
    <location>
        <position position="1"/>
    </location>
</feature>